<organism evidence="1">
    <name type="scientific">hydrocarbon metagenome</name>
    <dbReference type="NCBI Taxonomy" id="938273"/>
    <lineage>
        <taxon>unclassified sequences</taxon>
        <taxon>metagenomes</taxon>
        <taxon>ecological metagenomes</taxon>
    </lineage>
</organism>
<evidence type="ECO:0000313" key="1">
    <source>
        <dbReference type="EMBL" id="KUG14987.1"/>
    </source>
</evidence>
<dbReference type="AlphaFoldDB" id="A0A0W8F262"/>
<gene>
    <name evidence="1" type="ORF">ASZ90_015354</name>
</gene>
<accession>A0A0W8F262</accession>
<dbReference type="EMBL" id="LNQE01001596">
    <property type="protein sequence ID" value="KUG14987.1"/>
    <property type="molecule type" value="Genomic_DNA"/>
</dbReference>
<protein>
    <submittedName>
        <fullName evidence="1">Uncharacterized protein</fullName>
    </submittedName>
</protein>
<name>A0A0W8F262_9ZZZZ</name>
<comment type="caution">
    <text evidence="1">The sequence shown here is derived from an EMBL/GenBank/DDBJ whole genome shotgun (WGS) entry which is preliminary data.</text>
</comment>
<reference evidence="1" key="1">
    <citation type="journal article" date="2015" name="Proc. Natl. Acad. Sci. U.S.A.">
        <title>Networks of energetic and metabolic interactions define dynamics in microbial communities.</title>
        <authorList>
            <person name="Embree M."/>
            <person name="Liu J.K."/>
            <person name="Al-Bassam M.M."/>
            <person name="Zengler K."/>
        </authorList>
    </citation>
    <scope>NUCLEOTIDE SEQUENCE</scope>
</reference>
<sequence length="47" mass="4742">MPPVTATAIEGFVSGEKDGDGTYDPATDMFLPGGISRLPMPGTGLSS</sequence>
<proteinExistence type="predicted"/>